<evidence type="ECO:0000256" key="1">
    <source>
        <dbReference type="SAM" id="Phobius"/>
    </source>
</evidence>
<keyword evidence="1" id="KW-1133">Transmembrane helix</keyword>
<keyword evidence="1" id="KW-0472">Membrane</keyword>
<feature type="transmembrane region" description="Helical" evidence="1">
    <location>
        <begin position="39"/>
        <end position="60"/>
    </location>
</feature>
<evidence type="ECO:0000313" key="3">
    <source>
        <dbReference type="Proteomes" id="UP000320421"/>
    </source>
</evidence>
<proteinExistence type="predicted"/>
<feature type="transmembrane region" description="Helical" evidence="1">
    <location>
        <begin position="172"/>
        <end position="192"/>
    </location>
</feature>
<gene>
    <name evidence="2" type="ORF">HG66A1_61060</name>
</gene>
<dbReference type="Proteomes" id="UP000320421">
    <property type="component" value="Chromosome"/>
</dbReference>
<sequence>MLSKIITSLDRFSHPDELTYEGQNTLSLTGSIRHLPKKALLLINSLSLDAPLVAITWLWCFSRIYNCSVIPAHYYILFSVTWLAYSGDRLLDTLRTPGSIRNTPRHRFTSQHFILLLGLWLLIATFSVCFLLVAINSTELKWGFCLLSVLVLYFASCYCFPHLARRFLPREFLVGIFFSIAIHFFIVVQQAAWTPYYFWTGFSFFAICTLNCLAISRWEFTSDLEAREVTFFTSSPARLQQFHYLLFVFLILQSVISVLMMWKQQIPAFELSLLLSTLLLIGLDRGTVSSRLKPVLADLALLTPWLILSIVS</sequence>
<name>A0A517PY59_9PLAN</name>
<evidence type="ECO:0000313" key="2">
    <source>
        <dbReference type="EMBL" id="QDT24274.1"/>
    </source>
</evidence>
<protein>
    <recommendedName>
        <fullName evidence="4">Prenyltransferase</fullName>
    </recommendedName>
</protein>
<feature type="transmembrane region" description="Helical" evidence="1">
    <location>
        <begin position="72"/>
        <end position="91"/>
    </location>
</feature>
<keyword evidence="1" id="KW-0812">Transmembrane</keyword>
<dbReference type="AlphaFoldDB" id="A0A517PY59"/>
<accession>A0A517PY59</accession>
<feature type="transmembrane region" description="Helical" evidence="1">
    <location>
        <begin position="198"/>
        <end position="220"/>
    </location>
</feature>
<reference evidence="2 3" key="1">
    <citation type="submission" date="2019-02" db="EMBL/GenBank/DDBJ databases">
        <title>Deep-cultivation of Planctomycetes and their phenomic and genomic characterization uncovers novel biology.</title>
        <authorList>
            <person name="Wiegand S."/>
            <person name="Jogler M."/>
            <person name="Boedeker C."/>
            <person name="Pinto D."/>
            <person name="Vollmers J."/>
            <person name="Rivas-Marin E."/>
            <person name="Kohn T."/>
            <person name="Peeters S.H."/>
            <person name="Heuer A."/>
            <person name="Rast P."/>
            <person name="Oberbeckmann S."/>
            <person name="Bunk B."/>
            <person name="Jeske O."/>
            <person name="Meyerdierks A."/>
            <person name="Storesund J.E."/>
            <person name="Kallscheuer N."/>
            <person name="Luecker S."/>
            <person name="Lage O.M."/>
            <person name="Pohl T."/>
            <person name="Merkel B.J."/>
            <person name="Hornburger P."/>
            <person name="Mueller R.-W."/>
            <person name="Bruemmer F."/>
            <person name="Labrenz M."/>
            <person name="Spormann A.M."/>
            <person name="Op den Camp H."/>
            <person name="Overmann J."/>
            <person name="Amann R."/>
            <person name="Jetten M.S.M."/>
            <person name="Mascher T."/>
            <person name="Medema M.H."/>
            <person name="Devos D.P."/>
            <person name="Kaster A.-K."/>
            <person name="Ovreas L."/>
            <person name="Rohde M."/>
            <person name="Galperin M.Y."/>
            <person name="Jogler C."/>
        </authorList>
    </citation>
    <scope>NUCLEOTIDE SEQUENCE [LARGE SCALE GENOMIC DNA]</scope>
    <source>
        <strain evidence="2 3">HG66A1</strain>
    </source>
</reference>
<feature type="transmembrane region" description="Helical" evidence="1">
    <location>
        <begin position="266"/>
        <end position="283"/>
    </location>
</feature>
<organism evidence="2 3">
    <name type="scientific">Gimesia chilikensis</name>
    <dbReference type="NCBI Taxonomy" id="2605989"/>
    <lineage>
        <taxon>Bacteria</taxon>
        <taxon>Pseudomonadati</taxon>
        <taxon>Planctomycetota</taxon>
        <taxon>Planctomycetia</taxon>
        <taxon>Planctomycetales</taxon>
        <taxon>Planctomycetaceae</taxon>
        <taxon>Gimesia</taxon>
    </lineage>
</organism>
<evidence type="ECO:0008006" key="4">
    <source>
        <dbReference type="Google" id="ProtNLM"/>
    </source>
</evidence>
<dbReference type="EMBL" id="CP036266">
    <property type="protein sequence ID" value="QDT24274.1"/>
    <property type="molecule type" value="Genomic_DNA"/>
</dbReference>
<keyword evidence="3" id="KW-1185">Reference proteome</keyword>
<feature type="transmembrane region" description="Helical" evidence="1">
    <location>
        <begin position="141"/>
        <end position="160"/>
    </location>
</feature>
<feature type="transmembrane region" description="Helical" evidence="1">
    <location>
        <begin position="241"/>
        <end position="260"/>
    </location>
</feature>
<feature type="transmembrane region" description="Helical" evidence="1">
    <location>
        <begin position="112"/>
        <end position="135"/>
    </location>
</feature>